<dbReference type="InterPro" id="IPR012334">
    <property type="entry name" value="Pectin_lyas_fold"/>
</dbReference>
<feature type="domain" description="Disaggregatase-related" evidence="2">
    <location>
        <begin position="221"/>
        <end position="413"/>
    </location>
</feature>
<dbReference type="SMART" id="SM00710">
    <property type="entry name" value="PbH1"/>
    <property type="match status" value="8"/>
</dbReference>
<dbReference type="Pfam" id="PF05048">
    <property type="entry name" value="NosD"/>
    <property type="match status" value="1"/>
</dbReference>
<sequence>MATLTLYPGTFKQSTFDKVGDGFQYDSIHLKPGAYTASLPYKLNSGTTITADTGAIITLIPNASESLFPSMRPIFGQVKNTIQDIDISGLTIDGNSGRQTVPSGKGFHNAFWFQRSENINIHDLTVQNSQGDGLRITDGKNITFARNKVLRCGHDAVYCDGADTVDVFNNYVELRVNSGCRLRHTKNGHVYNNYIINKNGGAASSPGMQIEVSTAGMSSKNILIENNEIRGTWGPGIWVIGLANSNISAATGLTIRNNLFYDCGNMDGSYHHIPGVGGIVADGWDKLDVSYNTFDKCLGYGVSLGPYVSATPAGKGYSAKIYRNIITNTQKSNEVGTASGAAVANLVPERYTSVEVYENCTSGNVRDYYGVTPAKEIRIDPLYAGEGDYHLKSTAGRYSGSQLVMDDVMSPCIFPEYELGMYGGTSEASRYTALPVEPEPVQTVYVVIPCESEESAKQTADGHEGAFIIYRK</sequence>
<gene>
    <name evidence="3" type="ORF">DU52_15470</name>
</gene>
<dbReference type="InterPro" id="IPR013687">
    <property type="entry name" value="Disaggr-rel"/>
</dbReference>
<dbReference type="AlphaFoldDB" id="A0A0F8G858"/>
<accession>A0A0F8G858</accession>
<protein>
    <recommendedName>
        <fullName evidence="5">Right handed beta helix domain-containing protein</fullName>
    </recommendedName>
</protein>
<evidence type="ECO:0000313" key="4">
    <source>
        <dbReference type="Proteomes" id="UP000034399"/>
    </source>
</evidence>
<dbReference type="Proteomes" id="UP000034399">
    <property type="component" value="Unassembled WGS sequence"/>
</dbReference>
<evidence type="ECO:0000259" key="1">
    <source>
        <dbReference type="Pfam" id="PF05048"/>
    </source>
</evidence>
<feature type="domain" description="Periplasmic copper-binding protein NosD beta helix" evidence="1">
    <location>
        <begin position="100"/>
        <end position="201"/>
    </location>
</feature>
<reference evidence="3 4" key="1">
    <citation type="journal article" date="2015" name="ISME J.">
        <title>Genomic and phenotypic differentiation among Methanosarcina mazei populations from Columbia River sediment.</title>
        <authorList>
            <person name="Youngblut N.D."/>
            <person name="Wirth J.S."/>
            <person name="Henriksen J.R."/>
            <person name="Smith M."/>
            <person name="Simon H."/>
            <person name="Metcalf W.W."/>
            <person name="Whitaker R.J."/>
        </authorList>
    </citation>
    <scope>NUCLEOTIDE SEQUENCE [LARGE SCALE GENOMIC DNA]</scope>
    <source>
        <strain evidence="3 4">3.F.A.1A.1</strain>
    </source>
</reference>
<organism evidence="3 4">
    <name type="scientific">Methanosarcina mazei</name>
    <name type="common">Methanosarcina frisia</name>
    <dbReference type="NCBI Taxonomy" id="2209"/>
    <lineage>
        <taxon>Archaea</taxon>
        <taxon>Methanobacteriati</taxon>
        <taxon>Methanobacteriota</taxon>
        <taxon>Stenosarchaea group</taxon>
        <taxon>Methanomicrobia</taxon>
        <taxon>Methanosarcinales</taxon>
        <taxon>Methanosarcinaceae</taxon>
        <taxon>Methanosarcina</taxon>
    </lineage>
</organism>
<evidence type="ECO:0000259" key="2">
    <source>
        <dbReference type="Pfam" id="PF08480"/>
    </source>
</evidence>
<proteinExistence type="predicted"/>
<comment type="caution">
    <text evidence="3">The sequence shown here is derived from an EMBL/GenBank/DDBJ whole genome shotgun (WGS) entry which is preliminary data.</text>
</comment>
<dbReference type="Gene3D" id="2.160.20.10">
    <property type="entry name" value="Single-stranded right-handed beta-helix, Pectin lyase-like"/>
    <property type="match status" value="1"/>
</dbReference>
<dbReference type="InterPro" id="IPR007742">
    <property type="entry name" value="NosD_dom"/>
</dbReference>
<evidence type="ECO:0000313" key="3">
    <source>
        <dbReference type="EMBL" id="KKG35338.1"/>
    </source>
</evidence>
<evidence type="ECO:0008006" key="5">
    <source>
        <dbReference type="Google" id="ProtNLM"/>
    </source>
</evidence>
<name>A0A0F8G858_METMZ</name>
<dbReference type="RefSeq" id="WP_048043979.1">
    <property type="nucleotide sequence ID" value="NZ_JJPA01000071.1"/>
</dbReference>
<dbReference type="InterPro" id="IPR006626">
    <property type="entry name" value="PbH1"/>
</dbReference>
<dbReference type="EMBL" id="JJPA01000071">
    <property type="protein sequence ID" value="KKG35338.1"/>
    <property type="molecule type" value="Genomic_DNA"/>
</dbReference>
<dbReference type="InterPro" id="IPR011050">
    <property type="entry name" value="Pectin_lyase_fold/virulence"/>
</dbReference>
<dbReference type="SUPFAM" id="SSF51126">
    <property type="entry name" value="Pectin lyase-like"/>
    <property type="match status" value="1"/>
</dbReference>
<dbReference type="Pfam" id="PF08480">
    <property type="entry name" value="Disaggr_assoc"/>
    <property type="match status" value="1"/>
</dbReference>
<dbReference type="PATRIC" id="fig|2209.61.peg.3332"/>